<accession>A0A1G2HJP8</accession>
<name>A0A1G2HJP8_9BACT</name>
<proteinExistence type="inferred from homology"/>
<evidence type="ECO:0000256" key="7">
    <source>
        <dbReference type="ARBA" id="ARBA00023010"/>
    </source>
</evidence>
<dbReference type="PANTHER" id="PTHR33910:SF1">
    <property type="entry name" value="PROTEIN TRANSLOCASE SUBUNIT SECE"/>
    <property type="match status" value="1"/>
</dbReference>
<dbReference type="GO" id="GO:0008320">
    <property type="term" value="F:protein transmembrane transporter activity"/>
    <property type="evidence" value="ECO:0007669"/>
    <property type="project" value="UniProtKB-UniRule"/>
</dbReference>
<comment type="function">
    <text evidence="9">Essential subunit of the Sec protein translocation channel SecYEG. Clamps together the 2 halves of SecY. May contact the channel plug during translocation.</text>
</comment>
<keyword evidence="4 9" id="KW-0812">Transmembrane</keyword>
<dbReference type="InterPro" id="IPR001901">
    <property type="entry name" value="Translocase_SecE/Sec61-g"/>
</dbReference>
<dbReference type="STRING" id="1802164.A3H51_02565"/>
<dbReference type="HAMAP" id="MF_00422">
    <property type="entry name" value="SecE"/>
    <property type="match status" value="1"/>
</dbReference>
<sequence length="64" mass="7575">MKRFFSFIVRFLQEVKIEMKRVSWPTKKEVFSYTLLVLGVSVVTGIYLGGLDFLFQFILSKFVF</sequence>
<keyword evidence="2 9" id="KW-0813">Transport</keyword>
<keyword evidence="7 9" id="KW-0811">Translocation</keyword>
<dbReference type="PROSITE" id="PS01067">
    <property type="entry name" value="SECE_SEC61G"/>
    <property type="match status" value="1"/>
</dbReference>
<comment type="caution">
    <text evidence="10">The sequence shown here is derived from an EMBL/GenBank/DDBJ whole genome shotgun (WGS) entry which is preliminary data.</text>
</comment>
<dbReference type="PANTHER" id="PTHR33910">
    <property type="entry name" value="PROTEIN TRANSLOCASE SUBUNIT SECE"/>
    <property type="match status" value="1"/>
</dbReference>
<feature type="transmembrane region" description="Helical" evidence="9">
    <location>
        <begin position="30"/>
        <end position="59"/>
    </location>
</feature>
<evidence type="ECO:0000256" key="8">
    <source>
        <dbReference type="ARBA" id="ARBA00023136"/>
    </source>
</evidence>
<dbReference type="AlphaFoldDB" id="A0A1G2HJP8"/>
<dbReference type="GO" id="GO:0043952">
    <property type="term" value="P:protein transport by the Sec complex"/>
    <property type="evidence" value="ECO:0007669"/>
    <property type="project" value="UniProtKB-UniRule"/>
</dbReference>
<gene>
    <name evidence="9" type="primary">secE</name>
    <name evidence="10" type="ORF">A3H51_02565</name>
</gene>
<organism evidence="10 11">
    <name type="scientific">Candidatus Spechtbacteria bacterium RIFCSPLOWO2_02_FULL_38_8</name>
    <dbReference type="NCBI Taxonomy" id="1802164"/>
    <lineage>
        <taxon>Bacteria</taxon>
        <taxon>Candidatus Spechtiibacteriota</taxon>
    </lineage>
</organism>
<dbReference type="NCBIfam" id="TIGR00964">
    <property type="entry name" value="secE_bact"/>
    <property type="match status" value="1"/>
</dbReference>
<dbReference type="EMBL" id="MHOJ01000012">
    <property type="protein sequence ID" value="OGZ62717.1"/>
    <property type="molecule type" value="Genomic_DNA"/>
</dbReference>
<dbReference type="InterPro" id="IPR038379">
    <property type="entry name" value="SecE_sf"/>
</dbReference>
<dbReference type="GO" id="GO:0005886">
    <property type="term" value="C:plasma membrane"/>
    <property type="evidence" value="ECO:0007669"/>
    <property type="project" value="UniProtKB-SubCell"/>
</dbReference>
<evidence type="ECO:0000256" key="6">
    <source>
        <dbReference type="ARBA" id="ARBA00022989"/>
    </source>
</evidence>
<dbReference type="GO" id="GO:0006605">
    <property type="term" value="P:protein targeting"/>
    <property type="evidence" value="ECO:0007669"/>
    <property type="project" value="UniProtKB-UniRule"/>
</dbReference>
<evidence type="ECO:0000256" key="2">
    <source>
        <dbReference type="ARBA" id="ARBA00022448"/>
    </source>
</evidence>
<comment type="subcellular location">
    <subcellularLocation>
        <location evidence="9">Cell membrane</location>
        <topology evidence="9">Single-pass membrane protein</topology>
    </subcellularLocation>
    <subcellularLocation>
        <location evidence="1">Membrane</location>
    </subcellularLocation>
</comment>
<protein>
    <recommendedName>
        <fullName evidence="9">Protein translocase subunit SecE</fullName>
    </recommendedName>
</protein>
<dbReference type="Gene3D" id="1.20.5.1030">
    <property type="entry name" value="Preprotein translocase secy subunit"/>
    <property type="match status" value="1"/>
</dbReference>
<reference evidence="10 11" key="1">
    <citation type="journal article" date="2016" name="Nat. Commun.">
        <title>Thousands of microbial genomes shed light on interconnected biogeochemical processes in an aquifer system.</title>
        <authorList>
            <person name="Anantharaman K."/>
            <person name="Brown C.T."/>
            <person name="Hug L.A."/>
            <person name="Sharon I."/>
            <person name="Castelle C.J."/>
            <person name="Probst A.J."/>
            <person name="Thomas B.C."/>
            <person name="Singh A."/>
            <person name="Wilkins M.J."/>
            <person name="Karaoz U."/>
            <person name="Brodie E.L."/>
            <person name="Williams K.H."/>
            <person name="Hubbard S.S."/>
            <person name="Banfield J.F."/>
        </authorList>
    </citation>
    <scope>NUCLEOTIDE SEQUENCE [LARGE SCALE GENOMIC DNA]</scope>
</reference>
<keyword evidence="6 9" id="KW-1133">Transmembrane helix</keyword>
<evidence type="ECO:0000313" key="11">
    <source>
        <dbReference type="Proteomes" id="UP000178509"/>
    </source>
</evidence>
<keyword evidence="8 9" id="KW-0472">Membrane</keyword>
<dbReference type="GO" id="GO:0009306">
    <property type="term" value="P:protein secretion"/>
    <property type="evidence" value="ECO:0007669"/>
    <property type="project" value="UniProtKB-UniRule"/>
</dbReference>
<keyword evidence="3 9" id="KW-1003">Cell membrane</keyword>
<dbReference type="InterPro" id="IPR005807">
    <property type="entry name" value="SecE_bac"/>
</dbReference>
<dbReference type="GO" id="GO:0065002">
    <property type="term" value="P:intracellular protein transmembrane transport"/>
    <property type="evidence" value="ECO:0007669"/>
    <property type="project" value="UniProtKB-UniRule"/>
</dbReference>
<evidence type="ECO:0000256" key="5">
    <source>
        <dbReference type="ARBA" id="ARBA00022927"/>
    </source>
</evidence>
<comment type="similarity">
    <text evidence="9">Belongs to the SecE/SEC61-gamma family.</text>
</comment>
<evidence type="ECO:0000313" key="10">
    <source>
        <dbReference type="EMBL" id="OGZ62717.1"/>
    </source>
</evidence>
<evidence type="ECO:0000256" key="9">
    <source>
        <dbReference type="HAMAP-Rule" id="MF_00422"/>
    </source>
</evidence>
<comment type="subunit">
    <text evidence="9">Component of the Sec protein translocase complex. Heterotrimer consisting of SecY, SecE and SecG subunits. The heterotrimers can form oligomers, although 1 heterotrimer is thought to be able to translocate proteins. Interacts with the ribosome. Interacts with SecDF, and other proteins may be involved. Interacts with SecA.</text>
</comment>
<evidence type="ECO:0000256" key="3">
    <source>
        <dbReference type="ARBA" id="ARBA00022475"/>
    </source>
</evidence>
<keyword evidence="5 9" id="KW-0653">Protein transport</keyword>
<dbReference type="Pfam" id="PF00584">
    <property type="entry name" value="SecE"/>
    <property type="match status" value="1"/>
</dbReference>
<evidence type="ECO:0000256" key="1">
    <source>
        <dbReference type="ARBA" id="ARBA00004370"/>
    </source>
</evidence>
<evidence type="ECO:0000256" key="4">
    <source>
        <dbReference type="ARBA" id="ARBA00022692"/>
    </source>
</evidence>
<dbReference type="Proteomes" id="UP000178509">
    <property type="component" value="Unassembled WGS sequence"/>
</dbReference>